<comment type="caution">
    <text evidence="1">The sequence shown here is derived from an EMBL/GenBank/DDBJ whole genome shotgun (WGS) entry which is preliminary data.</text>
</comment>
<evidence type="ECO:0000313" key="1">
    <source>
        <dbReference type="EMBL" id="GGM51299.1"/>
    </source>
</evidence>
<accession>A0A8J3CAM0</accession>
<dbReference type="AlphaFoldDB" id="A0A8J3CAM0"/>
<organism evidence="1 2">
    <name type="scientific">Longimycelium tulufanense</name>
    <dbReference type="NCBI Taxonomy" id="907463"/>
    <lineage>
        <taxon>Bacteria</taxon>
        <taxon>Bacillati</taxon>
        <taxon>Actinomycetota</taxon>
        <taxon>Actinomycetes</taxon>
        <taxon>Pseudonocardiales</taxon>
        <taxon>Pseudonocardiaceae</taxon>
        <taxon>Longimycelium</taxon>
    </lineage>
</organism>
<protein>
    <submittedName>
        <fullName evidence="1">Uncharacterized protein</fullName>
    </submittedName>
</protein>
<dbReference type="RefSeq" id="WP_189056722.1">
    <property type="nucleotide sequence ID" value="NZ_BMMK01000008.1"/>
</dbReference>
<dbReference type="Proteomes" id="UP000637578">
    <property type="component" value="Unassembled WGS sequence"/>
</dbReference>
<gene>
    <name evidence="1" type="ORF">GCM10012275_22800</name>
</gene>
<keyword evidence="2" id="KW-1185">Reference proteome</keyword>
<dbReference type="EMBL" id="BMMK01000008">
    <property type="protein sequence ID" value="GGM51299.1"/>
    <property type="molecule type" value="Genomic_DNA"/>
</dbReference>
<reference evidence="1" key="1">
    <citation type="journal article" date="2014" name="Int. J. Syst. Evol. Microbiol.">
        <title>Complete genome sequence of Corynebacterium casei LMG S-19264T (=DSM 44701T), isolated from a smear-ripened cheese.</title>
        <authorList>
            <consortium name="US DOE Joint Genome Institute (JGI-PGF)"/>
            <person name="Walter F."/>
            <person name="Albersmeier A."/>
            <person name="Kalinowski J."/>
            <person name="Ruckert C."/>
        </authorList>
    </citation>
    <scope>NUCLEOTIDE SEQUENCE</scope>
    <source>
        <strain evidence="1">CGMCC 4.5737</strain>
    </source>
</reference>
<name>A0A8J3CAM0_9PSEU</name>
<proteinExistence type="predicted"/>
<evidence type="ECO:0000313" key="2">
    <source>
        <dbReference type="Proteomes" id="UP000637578"/>
    </source>
</evidence>
<sequence>MSTADVPLLGPAIRARTLEQIQHLVDRSYLPGLGHVALHLPMLIDGELVRSEATLAVAYRAECGMSVVDEETTATWTCWLCEQARTCRASVPTSRGTSE</sequence>
<reference evidence="1" key="2">
    <citation type="submission" date="2020-09" db="EMBL/GenBank/DDBJ databases">
        <authorList>
            <person name="Sun Q."/>
            <person name="Zhou Y."/>
        </authorList>
    </citation>
    <scope>NUCLEOTIDE SEQUENCE</scope>
    <source>
        <strain evidence="1">CGMCC 4.5737</strain>
    </source>
</reference>